<evidence type="ECO:0000313" key="9">
    <source>
        <dbReference type="Proteomes" id="UP000245383"/>
    </source>
</evidence>
<evidence type="ECO:0000256" key="1">
    <source>
        <dbReference type="ARBA" id="ARBA00004123"/>
    </source>
</evidence>
<feature type="compositionally biased region" description="Low complexity" evidence="6">
    <location>
        <begin position="726"/>
        <end position="763"/>
    </location>
</feature>
<dbReference type="GO" id="GO:0003723">
    <property type="term" value="F:RNA binding"/>
    <property type="evidence" value="ECO:0007669"/>
    <property type="project" value="InterPro"/>
</dbReference>
<dbReference type="Proteomes" id="UP000245383">
    <property type="component" value="Unassembled WGS sequence"/>
</dbReference>
<feature type="compositionally biased region" description="Basic residues" evidence="6">
    <location>
        <begin position="115"/>
        <end position="134"/>
    </location>
</feature>
<dbReference type="InterPro" id="IPR016024">
    <property type="entry name" value="ARM-type_fold"/>
</dbReference>
<feature type="compositionally biased region" description="Basic and acidic residues" evidence="6">
    <location>
        <begin position="862"/>
        <end position="879"/>
    </location>
</feature>
<proteinExistence type="inferred from homology"/>
<feature type="compositionally biased region" description="Low complexity" evidence="6">
    <location>
        <begin position="455"/>
        <end position="470"/>
    </location>
</feature>
<feature type="compositionally biased region" description="Low complexity" evidence="6">
    <location>
        <begin position="978"/>
        <end position="992"/>
    </location>
</feature>
<feature type="region of interest" description="Disordered" evidence="6">
    <location>
        <begin position="1271"/>
        <end position="1331"/>
    </location>
</feature>
<feature type="compositionally biased region" description="Acidic residues" evidence="6">
    <location>
        <begin position="715"/>
        <end position="725"/>
    </location>
</feature>
<dbReference type="EMBL" id="MBFR01000064">
    <property type="protein sequence ID" value="PVU95121.1"/>
    <property type="molecule type" value="Genomic_DNA"/>
</dbReference>
<dbReference type="GO" id="GO:0071013">
    <property type="term" value="C:catalytic step 2 spliceosome"/>
    <property type="evidence" value="ECO:0007669"/>
    <property type="project" value="TreeGrafter"/>
</dbReference>
<dbReference type="GO" id="GO:0000398">
    <property type="term" value="P:mRNA splicing, via spliceosome"/>
    <property type="evidence" value="ECO:0007669"/>
    <property type="project" value="TreeGrafter"/>
</dbReference>
<gene>
    <name evidence="8" type="ORF">BB561_002006</name>
</gene>
<comment type="caution">
    <text evidence="8">The sequence shown here is derived from an EMBL/GenBank/DDBJ whole genome shotgun (WGS) entry which is preliminary data.</text>
</comment>
<feature type="compositionally biased region" description="Polar residues" evidence="6">
    <location>
        <begin position="886"/>
        <end position="910"/>
    </location>
</feature>
<feature type="compositionally biased region" description="Polar residues" evidence="6">
    <location>
        <begin position="13"/>
        <end position="24"/>
    </location>
</feature>
<keyword evidence="5" id="KW-0539">Nucleus</keyword>
<dbReference type="InterPro" id="IPR050781">
    <property type="entry name" value="CWC22_splicing_factor"/>
</dbReference>
<comment type="similarity">
    <text evidence="2">Belongs to the CWC22 family.</text>
</comment>
<comment type="subcellular location">
    <subcellularLocation>
        <location evidence="1">Nucleus</location>
    </subcellularLocation>
</comment>
<keyword evidence="9" id="KW-1185">Reference proteome</keyword>
<evidence type="ECO:0000256" key="4">
    <source>
        <dbReference type="ARBA" id="ARBA00023187"/>
    </source>
</evidence>
<name>A0A2T9YS35_9FUNG</name>
<dbReference type="STRING" id="133385.A0A2T9YS35"/>
<feature type="compositionally biased region" description="Basic and acidic residues" evidence="6">
    <location>
        <begin position="477"/>
        <end position="493"/>
    </location>
</feature>
<feature type="compositionally biased region" description="Basic and acidic residues" evidence="6">
    <location>
        <begin position="1206"/>
        <end position="1235"/>
    </location>
</feature>
<feature type="compositionally biased region" description="Basic and acidic residues" evidence="6">
    <location>
        <begin position="959"/>
        <end position="968"/>
    </location>
</feature>
<dbReference type="PANTHER" id="PTHR18034:SF3">
    <property type="entry name" value="PRE-MRNA-SPLICING FACTOR CWC22 HOMOLOG"/>
    <property type="match status" value="1"/>
</dbReference>
<feature type="compositionally biased region" description="Polar residues" evidence="6">
    <location>
        <begin position="1147"/>
        <end position="1162"/>
    </location>
</feature>
<feature type="compositionally biased region" description="Low complexity" evidence="6">
    <location>
        <begin position="923"/>
        <end position="935"/>
    </location>
</feature>
<feature type="compositionally biased region" description="Basic residues" evidence="6">
    <location>
        <begin position="60"/>
        <end position="77"/>
    </location>
</feature>
<dbReference type="Gene3D" id="1.25.40.180">
    <property type="match status" value="1"/>
</dbReference>
<feature type="compositionally biased region" description="Basic and acidic residues" evidence="6">
    <location>
        <begin position="823"/>
        <end position="846"/>
    </location>
</feature>
<feature type="compositionally biased region" description="Polar residues" evidence="6">
    <location>
        <begin position="1169"/>
        <end position="1182"/>
    </location>
</feature>
<feature type="compositionally biased region" description="Basic residues" evidence="6">
    <location>
        <begin position="766"/>
        <end position="786"/>
    </location>
</feature>
<accession>A0A2T9YS35</accession>
<feature type="compositionally biased region" description="Basic residues" evidence="6">
    <location>
        <begin position="85"/>
        <end position="95"/>
    </location>
</feature>
<dbReference type="SMART" id="SM00544">
    <property type="entry name" value="MA3"/>
    <property type="match status" value="1"/>
</dbReference>
<keyword evidence="4" id="KW-0508">mRNA splicing</keyword>
<evidence type="ECO:0000256" key="5">
    <source>
        <dbReference type="ARBA" id="ARBA00023242"/>
    </source>
</evidence>
<dbReference type="OrthoDB" id="1924287at2759"/>
<feature type="region of interest" description="Disordered" evidence="6">
    <location>
        <begin position="1"/>
        <end position="141"/>
    </location>
</feature>
<feature type="compositionally biased region" description="Polar residues" evidence="6">
    <location>
        <begin position="1049"/>
        <end position="1070"/>
    </location>
</feature>
<reference evidence="8 9" key="1">
    <citation type="journal article" date="2018" name="MBio">
        <title>Comparative Genomics Reveals the Core Gene Toolbox for the Fungus-Insect Symbiosis.</title>
        <authorList>
            <person name="Wang Y."/>
            <person name="Stata M."/>
            <person name="Wang W."/>
            <person name="Stajich J.E."/>
            <person name="White M.M."/>
            <person name="Moncalvo J.M."/>
        </authorList>
    </citation>
    <scope>NUCLEOTIDE SEQUENCE [LARGE SCALE GENOMIC DNA]</scope>
    <source>
        <strain evidence="8 9">SWE-8-4</strain>
    </source>
</reference>
<feature type="compositionally biased region" description="Basic and acidic residues" evidence="6">
    <location>
        <begin position="994"/>
        <end position="1025"/>
    </location>
</feature>
<protein>
    <recommendedName>
        <fullName evidence="7">MI domain-containing protein</fullName>
    </recommendedName>
</protein>
<evidence type="ECO:0000256" key="6">
    <source>
        <dbReference type="SAM" id="MobiDB-lite"/>
    </source>
</evidence>
<dbReference type="SMART" id="SM00543">
    <property type="entry name" value="MIF4G"/>
    <property type="match status" value="1"/>
</dbReference>
<feature type="compositionally biased region" description="Polar residues" evidence="6">
    <location>
        <begin position="948"/>
        <end position="958"/>
    </location>
</feature>
<dbReference type="Pfam" id="PF02847">
    <property type="entry name" value="MA3"/>
    <property type="match status" value="1"/>
</dbReference>
<feature type="region of interest" description="Disordered" evidence="6">
    <location>
        <begin position="1116"/>
        <end position="1238"/>
    </location>
</feature>
<dbReference type="PANTHER" id="PTHR18034">
    <property type="entry name" value="CELL CYCLE CONTROL PROTEIN CWF22-RELATED"/>
    <property type="match status" value="1"/>
</dbReference>
<feature type="region of interest" description="Disordered" evidence="6">
    <location>
        <begin position="707"/>
        <end position="1028"/>
    </location>
</feature>
<sequence>MSSPLQRAEPSYNVDQTTVSLTNLNKKKSDSQSSCSDDDSQKPEAIYSDSDRSKSSTNHKDHHLKKSQTREKLKRSRPSKERSKTPSRSRTSGHSHQRDAYNYDSSEYTDSKSEKYRKRSKERCRNLTRTRRPHSPKDVHINGRRDFISEKKRDSKILSRNLISTTSGRYFPPAKLREIEAQNAALGISSSSQTENDKSKQRAEWEKLKKKIKGMINRVNVSNIKTIVQDMFGCNLIRGRGIFCRAITRAQVQSPVFTPIYAALTSVINTRLPLVGELLVSRLIIQFRKAYQRNDKARCLATTTFLAHLTNQRVLHEILAFQVLQLLLENPTDDSVEVAVGFLKEVGSFLSYLAPRVLNAVIETFRSILHDAEIDKRVQYMIEVLLQVRREGFKDNVMIPKDLDLVEEADQIVHEISLDDENINVHDELDVFNYDNQYIENEEKYNSIKNEILGDSDVSSQDSQESSSGESDSESENGEKVDLNDKNKNLNSKDNENAIKDLTETELLNLRKTIYLTLMSSMSFEEATHKLLKIQLPENDLIELCRMVVECCSQERAYKTFYGFVGERLCKVNSKLRLAFCEVFVECYTYIHRYETNHLRHIGNFFSHLFSSEAIPFTALSCIILTEDDTTASSRIFVKVLMQDLSKSMGLQKLDQTLHDPQVLDSTSRMFPTDSPKNIRFAINYYTSIGLGALTERLRSVLSSISQNNAAGTDSSDETTSDSEASDTSSGTSSNTDSDSDPNSSSESDSGSNNSSDSSSNSSAHSRSRYQKKSKSGYNHSPHRSTKNSDYKMSKFNHSESESRSETESSRYLRRKNSIIRTSLDRNKKYHRMPDSRSPRAYDHRSSSKHKTQYRTSPKALSIDKKDINDHKHESKNKSINEIGLSRSQNNKYGNSTEKFSDNGNQKNYISKNSNYRRKSRSRSNYSKRVYRNSSGYRSKSNHRENLESTQNKNQKTINDTHRDDLNSKKYKKRFSEKFNSSKSSHSSRSLSYEQRKKDDYKNNQRIKYRSDKDNNERAQNEKTHRILKTIPSKPLRLLPTTINNEVIYSPSQSDKNNSPINNLASKNVRSPSHSSVERVISSRSRSQTNKKTLKPTGIQNAAVLNELDYDQKHKSIKKGNDKTNNLNNEGHNIYESKDTRKHVVQTLVQNDNLNGSISKTNNLKENRSSSTPKRIDSSTAETKQKNRKNTNENDRSLNRIRNGSRNRDSSKNRNRSRNRESSKNRNRSRNRESKSLSLSSFLSLASSLSLSSSLSLASSLSLSSSLSLASSLSLSSRNRDTNKTKDYYSSASNRPYNISNKDYNVSEGYRKRYPRSRSTSSQSKKHSRYH</sequence>
<keyword evidence="3" id="KW-0507">mRNA processing</keyword>
<evidence type="ECO:0000313" key="8">
    <source>
        <dbReference type="EMBL" id="PVU95121.1"/>
    </source>
</evidence>
<feature type="region of interest" description="Disordered" evidence="6">
    <location>
        <begin position="455"/>
        <end position="493"/>
    </location>
</feature>
<feature type="compositionally biased region" description="Low complexity" evidence="6">
    <location>
        <begin position="1071"/>
        <end position="1087"/>
    </location>
</feature>
<dbReference type="SUPFAM" id="SSF48371">
    <property type="entry name" value="ARM repeat"/>
    <property type="match status" value="1"/>
</dbReference>
<feature type="domain" description="MI" evidence="7">
    <location>
        <begin position="509"/>
        <end position="625"/>
    </location>
</feature>
<dbReference type="InterPro" id="IPR003891">
    <property type="entry name" value="Initiation_fac_eIF4g_MI"/>
</dbReference>
<feature type="compositionally biased region" description="Polar residues" evidence="6">
    <location>
        <begin position="1288"/>
        <end position="1304"/>
    </location>
</feature>
<dbReference type="PROSITE" id="PS51366">
    <property type="entry name" value="MI"/>
    <property type="match status" value="1"/>
</dbReference>
<feature type="region of interest" description="Disordered" evidence="6">
    <location>
        <begin position="1049"/>
        <end position="1098"/>
    </location>
</feature>
<feature type="compositionally biased region" description="Basic and acidic residues" evidence="6">
    <location>
        <begin position="787"/>
        <end position="811"/>
    </location>
</feature>
<feature type="compositionally biased region" description="Basic and acidic residues" evidence="6">
    <location>
        <begin position="1278"/>
        <end position="1287"/>
    </location>
</feature>
<dbReference type="InterPro" id="IPR003890">
    <property type="entry name" value="MIF4G-like_typ-3"/>
</dbReference>
<evidence type="ECO:0000256" key="3">
    <source>
        <dbReference type="ARBA" id="ARBA00022664"/>
    </source>
</evidence>
<evidence type="ECO:0000256" key="2">
    <source>
        <dbReference type="ARBA" id="ARBA00006856"/>
    </source>
</evidence>
<evidence type="ECO:0000259" key="7">
    <source>
        <dbReference type="PROSITE" id="PS51366"/>
    </source>
</evidence>
<organism evidence="8 9">
    <name type="scientific">Smittium simulii</name>
    <dbReference type="NCBI Taxonomy" id="133385"/>
    <lineage>
        <taxon>Eukaryota</taxon>
        <taxon>Fungi</taxon>
        <taxon>Fungi incertae sedis</taxon>
        <taxon>Zoopagomycota</taxon>
        <taxon>Kickxellomycotina</taxon>
        <taxon>Harpellomycetes</taxon>
        <taxon>Harpellales</taxon>
        <taxon>Legeriomycetaceae</taxon>
        <taxon>Smittium</taxon>
    </lineage>
</organism>